<dbReference type="InParanoid" id="A0A1X7TR18"/>
<sequence length="70" mass="7580">MLQLPAVTGPPGIPGSQAARDDEASFLNFQNWLMQLVLSHSRDSVVKLGNGTGIPCLFHKLSHENHSAIE</sequence>
<proteinExistence type="predicted"/>
<evidence type="ECO:0000313" key="1">
    <source>
        <dbReference type="EnsemblMetazoa" id="Aqu2.1.17243_001"/>
    </source>
</evidence>
<reference evidence="1" key="1">
    <citation type="submission" date="2017-05" db="UniProtKB">
        <authorList>
            <consortium name="EnsemblMetazoa"/>
        </authorList>
    </citation>
    <scope>IDENTIFICATION</scope>
</reference>
<accession>A0A1X7TR18</accession>
<dbReference type="AlphaFoldDB" id="A0A1X7TR18"/>
<dbReference type="EnsemblMetazoa" id="Aqu2.1.17243_001">
    <property type="protein sequence ID" value="Aqu2.1.17243_001"/>
    <property type="gene ID" value="Aqu2.1.17243"/>
</dbReference>
<organism evidence="1">
    <name type="scientific">Amphimedon queenslandica</name>
    <name type="common">Sponge</name>
    <dbReference type="NCBI Taxonomy" id="400682"/>
    <lineage>
        <taxon>Eukaryota</taxon>
        <taxon>Metazoa</taxon>
        <taxon>Porifera</taxon>
        <taxon>Demospongiae</taxon>
        <taxon>Heteroscleromorpha</taxon>
        <taxon>Haplosclerida</taxon>
        <taxon>Niphatidae</taxon>
        <taxon>Amphimedon</taxon>
    </lineage>
</organism>
<name>A0A1X7TR18_AMPQE</name>
<protein>
    <submittedName>
        <fullName evidence="1">Uncharacterized protein</fullName>
    </submittedName>
</protein>